<protein>
    <submittedName>
        <fullName evidence="1">Uncharacterized protein</fullName>
    </submittedName>
</protein>
<evidence type="ECO:0000313" key="2">
    <source>
        <dbReference type="Proteomes" id="UP000737171"/>
    </source>
</evidence>
<accession>A0ABX2ETT6</accession>
<dbReference type="EMBL" id="JABRWJ010000019">
    <property type="protein sequence ID" value="NRF72165.1"/>
    <property type="molecule type" value="Genomic_DNA"/>
</dbReference>
<dbReference type="Proteomes" id="UP000737171">
    <property type="component" value="Unassembled WGS sequence"/>
</dbReference>
<reference evidence="1 2" key="1">
    <citation type="submission" date="2020-05" db="EMBL/GenBank/DDBJ databases">
        <title>Aquincola sp. isolate from soil.</title>
        <authorList>
            <person name="Han J."/>
            <person name="Kim D.-U."/>
        </authorList>
    </citation>
    <scope>NUCLEOTIDE SEQUENCE [LARGE SCALE GENOMIC DNA]</scope>
    <source>
        <strain evidence="1 2">S2</strain>
    </source>
</reference>
<comment type="caution">
    <text evidence="1">The sequence shown here is derived from an EMBL/GenBank/DDBJ whole genome shotgun (WGS) entry which is preliminary data.</text>
</comment>
<sequence>MEQDLASPRCAERCVRLPLSPDDLAVILCILRHGPAARVEFETERTMAQAVEEALAAGLRVIPTPTLATRAG</sequence>
<keyword evidence="2" id="KW-1185">Reference proteome</keyword>
<name>A0ABX2ETT6_9BURK</name>
<organism evidence="1 2">
    <name type="scientific">Pseudaquabacterium terrae</name>
    <dbReference type="NCBI Taxonomy" id="2732868"/>
    <lineage>
        <taxon>Bacteria</taxon>
        <taxon>Pseudomonadati</taxon>
        <taxon>Pseudomonadota</taxon>
        <taxon>Betaproteobacteria</taxon>
        <taxon>Burkholderiales</taxon>
        <taxon>Sphaerotilaceae</taxon>
        <taxon>Pseudaquabacterium</taxon>
    </lineage>
</organism>
<gene>
    <name evidence="1" type="ORF">HLB44_34795</name>
</gene>
<proteinExistence type="predicted"/>
<dbReference type="RefSeq" id="WP_173134891.1">
    <property type="nucleotide sequence ID" value="NZ_JABRWJ010000019.1"/>
</dbReference>
<evidence type="ECO:0000313" key="1">
    <source>
        <dbReference type="EMBL" id="NRF72165.1"/>
    </source>
</evidence>